<accession>A0A3N4MIG5</accession>
<dbReference type="Proteomes" id="UP000272412">
    <property type="component" value="Unassembled WGS sequence"/>
</dbReference>
<sequence length="296" mass="34748">MNRSASACAKRALPLPCLNSNNCIEFENSNKINGKETPVNHEKFLPNEFKPEFNEFSTSHRKSAAALEMNVRQFIETFGIEKVGFLTLTFADNVQDVREASRRFHSLQTNFLKKHFEHYVCVYERMKSGRIHFHLIVNTREDIRRGLNFHQIQARNYTSANKNLRQLWQLLRENMEKYGFGRSELMPVKTNSKGLARYVSKYIAKHINSRLPEDKGYRLIRTTIGKKALWKMANSNFSFVSAGSRQWREKLQRWVSCIEPYLKQLAAVEYNRELKPITEENYNRILSSLVSPKWAF</sequence>
<protein>
    <submittedName>
        <fullName evidence="2">Phasyl DNA replicon protein arp</fullName>
    </submittedName>
</protein>
<keyword evidence="3" id="KW-1185">Reference proteome</keyword>
<dbReference type="OrthoDB" id="8605599at2"/>
<dbReference type="Pfam" id="PF23343">
    <property type="entry name" value="REP_ORF2-G2P"/>
    <property type="match status" value="1"/>
</dbReference>
<feature type="non-terminal residue" evidence="2">
    <location>
        <position position="296"/>
    </location>
</feature>
<dbReference type="RefSeq" id="WP_123805089.1">
    <property type="nucleotide sequence ID" value="NZ_RPFL01000106.1"/>
</dbReference>
<organism evidence="2 3">
    <name type="scientific">Neisseria weixii</name>
    <dbReference type="NCBI Taxonomy" id="1853276"/>
    <lineage>
        <taxon>Bacteria</taxon>
        <taxon>Pseudomonadati</taxon>
        <taxon>Pseudomonadota</taxon>
        <taxon>Betaproteobacteria</taxon>
        <taxon>Neisseriales</taxon>
        <taxon>Neisseriaceae</taxon>
        <taxon>Neisseria</taxon>
    </lineage>
</organism>
<reference evidence="2 3" key="1">
    <citation type="submission" date="2018-11" db="EMBL/GenBank/DDBJ databases">
        <title>Neisseria weixii sp. nov. isolated from the rectal contents of plateau pika (Ochotona cruzoniae).</title>
        <authorList>
            <person name="Zhang G."/>
        </authorList>
    </citation>
    <scope>NUCLEOTIDE SEQUENCE [LARGE SCALE GENOMIC DNA]</scope>
    <source>
        <strain evidence="2 3">10009</strain>
    </source>
</reference>
<evidence type="ECO:0000313" key="2">
    <source>
        <dbReference type="EMBL" id="RPD82988.1"/>
    </source>
</evidence>
<feature type="domain" description="Replication-associated protein ORF2/G2P" evidence="1">
    <location>
        <begin position="85"/>
        <end position="206"/>
    </location>
</feature>
<dbReference type="InterPro" id="IPR056906">
    <property type="entry name" value="ORF2/G2P_dom"/>
</dbReference>
<evidence type="ECO:0000313" key="3">
    <source>
        <dbReference type="Proteomes" id="UP000272412"/>
    </source>
</evidence>
<comment type="caution">
    <text evidence="2">The sequence shown here is derived from an EMBL/GenBank/DDBJ whole genome shotgun (WGS) entry which is preliminary data.</text>
</comment>
<gene>
    <name evidence="2" type="ORF">EGK74_13895</name>
</gene>
<dbReference type="AlphaFoldDB" id="A0A3N4MIG5"/>
<evidence type="ECO:0000259" key="1">
    <source>
        <dbReference type="Pfam" id="PF23343"/>
    </source>
</evidence>
<dbReference type="EMBL" id="RPFL01000106">
    <property type="protein sequence ID" value="RPD82988.1"/>
    <property type="molecule type" value="Genomic_DNA"/>
</dbReference>
<name>A0A3N4MIG5_9NEIS</name>
<proteinExistence type="predicted"/>